<organism evidence="3 4">
    <name type="scientific">Eiseniibacteriota bacterium</name>
    <dbReference type="NCBI Taxonomy" id="2212470"/>
    <lineage>
        <taxon>Bacteria</taxon>
        <taxon>Candidatus Eiseniibacteriota</taxon>
    </lineage>
</organism>
<dbReference type="Proteomes" id="UP000739538">
    <property type="component" value="Unassembled WGS sequence"/>
</dbReference>
<feature type="signal peptide" evidence="2">
    <location>
        <begin position="1"/>
        <end position="40"/>
    </location>
</feature>
<keyword evidence="2" id="KW-0732">Signal</keyword>
<evidence type="ECO:0000313" key="3">
    <source>
        <dbReference type="EMBL" id="MCA9759571.1"/>
    </source>
</evidence>
<dbReference type="SUPFAM" id="SSF56935">
    <property type="entry name" value="Porins"/>
    <property type="match status" value="1"/>
</dbReference>
<gene>
    <name evidence="3" type="ORF">KDA27_27495</name>
</gene>
<evidence type="ECO:0000256" key="2">
    <source>
        <dbReference type="SAM" id="SignalP"/>
    </source>
</evidence>
<evidence type="ECO:0000313" key="4">
    <source>
        <dbReference type="Proteomes" id="UP000739538"/>
    </source>
</evidence>
<protein>
    <recommendedName>
        <fullName evidence="5">TIGR03016 family PEP-CTERM system-associated outer membrane protein</fullName>
    </recommendedName>
</protein>
<name>A0A956NJ61_UNCEI</name>
<feature type="compositionally biased region" description="Polar residues" evidence="1">
    <location>
        <begin position="161"/>
        <end position="184"/>
    </location>
</feature>
<feature type="region of interest" description="Disordered" evidence="1">
    <location>
        <begin position="161"/>
        <end position="186"/>
    </location>
</feature>
<accession>A0A956NJ61</accession>
<reference evidence="3" key="2">
    <citation type="journal article" date="2021" name="Microbiome">
        <title>Successional dynamics and alternative stable states in a saline activated sludge microbial community over 9 years.</title>
        <authorList>
            <person name="Wang Y."/>
            <person name="Ye J."/>
            <person name="Ju F."/>
            <person name="Liu L."/>
            <person name="Boyd J.A."/>
            <person name="Deng Y."/>
            <person name="Parks D.H."/>
            <person name="Jiang X."/>
            <person name="Yin X."/>
            <person name="Woodcroft B.J."/>
            <person name="Tyson G.W."/>
            <person name="Hugenholtz P."/>
            <person name="Polz M.F."/>
            <person name="Zhang T."/>
        </authorList>
    </citation>
    <scope>NUCLEOTIDE SEQUENCE</scope>
    <source>
        <strain evidence="3">HKST-UBA02</strain>
    </source>
</reference>
<reference evidence="3" key="1">
    <citation type="submission" date="2020-04" db="EMBL/GenBank/DDBJ databases">
        <authorList>
            <person name="Zhang T."/>
        </authorList>
    </citation>
    <scope>NUCLEOTIDE SEQUENCE</scope>
    <source>
        <strain evidence="3">HKST-UBA02</strain>
    </source>
</reference>
<comment type="caution">
    <text evidence="3">The sequence shown here is derived from an EMBL/GenBank/DDBJ whole genome shotgun (WGS) entry which is preliminary data.</text>
</comment>
<dbReference type="AlphaFoldDB" id="A0A956NJ61"/>
<evidence type="ECO:0008006" key="5">
    <source>
        <dbReference type="Google" id="ProtNLM"/>
    </source>
</evidence>
<evidence type="ECO:0000256" key="1">
    <source>
        <dbReference type="SAM" id="MobiDB-lite"/>
    </source>
</evidence>
<feature type="chain" id="PRO_5037487301" description="TIGR03016 family PEP-CTERM system-associated outer membrane protein" evidence="2">
    <location>
        <begin position="41"/>
        <end position="737"/>
    </location>
</feature>
<dbReference type="EMBL" id="JAGQHS010000396">
    <property type="protein sequence ID" value="MCA9759571.1"/>
    <property type="molecule type" value="Genomic_DNA"/>
</dbReference>
<sequence length="737" mass="82978">MAKRDEQMTRIGIHSSFAPRWTHRLCIATLAIFVSAPAFAIDGAVDVIDQRQTARNGSVTVEAFTRRNVYTVGQRVGVGRHLFLDTSFQTLQELSGTESQGQRDETKRTTLQPSFSAGFDYSVVNLGINGNWMKRETTSDTGIDPDQERYQLGATMRLDPTESTALSSSWAHSVSEQTGDQTADTENREDLLSINLDQRLPKTFDFGYRFSSRSTDVVHRNIDQLLESHSLQLSGSPASPGGRLRTNWRARSQFFHQRVETTTTGEGRVLLVPIATGLTLDDTPDELDPLEDDPLPVPGLTDGDLDTTTPVDLGDLAPVVREYGGDYRNLQFDLGEPSEFSSAFLYVDTRILLPELFEWHVYVTDDPDGRLWEEVPSGSVTVRYVELGGVRQGWDVSFASPVTARFFKMVDVKLGVTESHVYVTELEMYRIDPDVTDSASEDSNNHRVDAGASYDLTSNLRVGVQSSVRRLGYDDSSRDLEEVSHTFQSQWTRGRFLASGRYGIYRLWSDTRNDMDVEDYGLALRQGFAKTLSTTLSWTHTRDQSDAYDRKTQNLSLVGIWTPSQRLRLSQTVARGTRVDESDDSESRSILSRTSFHGSPWIPVTLDLDRTDRWVDEASGSGFEKFHDTTLTVSWVPVPLISLSSYVSYQERATEDWIFRNTASWSPYIARRTELRLSGSSFSDSRTDNTRYSGEAAIRWRVHTRVTVDGSIETSHVELADETTNPVSTRVHLLWTF</sequence>
<proteinExistence type="predicted"/>